<comment type="caution">
    <text evidence="14">The sequence shown here is derived from an EMBL/GenBank/DDBJ whole genome shotgun (WGS) entry which is preliminary data.</text>
</comment>
<feature type="compositionally biased region" description="Basic and acidic residues" evidence="13">
    <location>
        <begin position="50"/>
        <end position="59"/>
    </location>
</feature>
<evidence type="ECO:0000256" key="8">
    <source>
        <dbReference type="ARBA" id="ARBA00022692"/>
    </source>
</evidence>
<evidence type="ECO:0000313" key="14">
    <source>
        <dbReference type="EMBL" id="MDV2077588.1"/>
    </source>
</evidence>
<keyword evidence="11 12" id="KW-0472">Membrane</keyword>
<keyword evidence="9 12" id="KW-0201">Cytochrome c-type biogenesis</keyword>
<keyword evidence="10 12" id="KW-1133">Transmembrane helix</keyword>
<keyword evidence="7 12" id="KW-0997">Cell inner membrane</keyword>
<keyword evidence="6 12" id="KW-1003">Cell membrane</keyword>
<evidence type="ECO:0000256" key="7">
    <source>
        <dbReference type="ARBA" id="ARBA00022519"/>
    </source>
</evidence>
<dbReference type="NCBIfam" id="TIGR03141">
    <property type="entry name" value="cytochro_ccmD"/>
    <property type="match status" value="1"/>
</dbReference>
<proteinExistence type="inferred from homology"/>
<dbReference type="PANTHER" id="PTHR37531">
    <property type="entry name" value="HEME EXPORTER PROTEIN D"/>
    <property type="match status" value="1"/>
</dbReference>
<accession>A0ABU3VTI9</accession>
<feature type="region of interest" description="Disordered" evidence="13">
    <location>
        <begin position="50"/>
        <end position="76"/>
    </location>
</feature>
<comment type="similarity">
    <text evidence="3 12">Belongs to the CcmD/CycX/HelD family.</text>
</comment>
<evidence type="ECO:0000256" key="10">
    <source>
        <dbReference type="ARBA" id="ARBA00022989"/>
    </source>
</evidence>
<evidence type="ECO:0000256" key="13">
    <source>
        <dbReference type="SAM" id="MobiDB-lite"/>
    </source>
</evidence>
<comment type="subcellular location">
    <subcellularLocation>
        <location evidence="2 12">Cell inner membrane</location>
        <topology evidence="2 12">Single-pass membrane protein</topology>
    </subcellularLocation>
</comment>
<evidence type="ECO:0000256" key="12">
    <source>
        <dbReference type="RuleBase" id="RU363101"/>
    </source>
</evidence>
<evidence type="ECO:0000256" key="6">
    <source>
        <dbReference type="ARBA" id="ARBA00022475"/>
    </source>
</evidence>
<evidence type="ECO:0000256" key="1">
    <source>
        <dbReference type="ARBA" id="ARBA00002442"/>
    </source>
</evidence>
<evidence type="ECO:0000256" key="9">
    <source>
        <dbReference type="ARBA" id="ARBA00022748"/>
    </source>
</evidence>
<keyword evidence="15" id="KW-1185">Reference proteome</keyword>
<feature type="transmembrane region" description="Helical" evidence="12">
    <location>
        <begin position="18"/>
        <end position="36"/>
    </location>
</feature>
<evidence type="ECO:0000256" key="3">
    <source>
        <dbReference type="ARBA" id="ARBA00008741"/>
    </source>
</evidence>
<evidence type="ECO:0000256" key="11">
    <source>
        <dbReference type="ARBA" id="ARBA00023136"/>
    </source>
</evidence>
<dbReference type="RefSeq" id="WP_227175484.1">
    <property type="nucleotide sequence ID" value="NZ_JAWIIJ010000002.1"/>
</dbReference>
<protein>
    <recommendedName>
        <fullName evidence="4 12">Heme exporter protein D</fullName>
    </recommendedName>
</protein>
<dbReference type="PANTHER" id="PTHR37531:SF1">
    <property type="entry name" value="HEME EXPORTER PROTEIN D"/>
    <property type="match status" value="1"/>
</dbReference>
<comment type="function">
    <text evidence="1 12">Required for the export of heme to the periplasm for the biogenesis of c-type cytochromes.</text>
</comment>
<dbReference type="EMBL" id="JAWIIJ010000002">
    <property type="protein sequence ID" value="MDV2077588.1"/>
    <property type="molecule type" value="Genomic_DNA"/>
</dbReference>
<evidence type="ECO:0000256" key="5">
    <source>
        <dbReference type="ARBA" id="ARBA00022448"/>
    </source>
</evidence>
<keyword evidence="5 12" id="KW-0813">Transport</keyword>
<sequence>MAFDSLQAFWLMEGHGPYVWTCYGVFLAGLVGLALWSRHRRKVVIREQQRQLARDRQDQGESTPAAAATFSRIHPS</sequence>
<evidence type="ECO:0000256" key="4">
    <source>
        <dbReference type="ARBA" id="ARBA00016461"/>
    </source>
</evidence>
<keyword evidence="8 12" id="KW-0812">Transmembrane</keyword>
<evidence type="ECO:0000256" key="2">
    <source>
        <dbReference type="ARBA" id="ARBA00004377"/>
    </source>
</evidence>
<organism evidence="14 15">
    <name type="scientific">Marinobacter xestospongiae</name>
    <dbReference type="NCBI Taxonomy" id="994319"/>
    <lineage>
        <taxon>Bacteria</taxon>
        <taxon>Pseudomonadati</taxon>
        <taxon>Pseudomonadota</taxon>
        <taxon>Gammaproteobacteria</taxon>
        <taxon>Pseudomonadales</taxon>
        <taxon>Marinobacteraceae</taxon>
        <taxon>Marinobacter</taxon>
    </lineage>
</organism>
<reference evidence="14 15" key="1">
    <citation type="submission" date="2023-10" db="EMBL/GenBank/DDBJ databases">
        <title>Characteristics and mechanism of a salt-tolerant marine origin heterotrophic nitrifying- aerobic denitrifying bacteria Marinobacter xestospongiae HN1.</title>
        <authorList>
            <person name="Qi R."/>
        </authorList>
    </citation>
    <scope>NUCLEOTIDE SEQUENCE [LARGE SCALE GENOMIC DNA]</scope>
    <source>
        <strain evidence="14 15">HN1</strain>
    </source>
</reference>
<dbReference type="Proteomes" id="UP001269819">
    <property type="component" value="Unassembled WGS sequence"/>
</dbReference>
<name>A0ABU3VTI9_9GAMM</name>
<evidence type="ECO:0000313" key="15">
    <source>
        <dbReference type="Proteomes" id="UP001269819"/>
    </source>
</evidence>
<gene>
    <name evidence="14" type="primary">ccmD</name>
    <name evidence="14" type="ORF">RYS15_02795</name>
</gene>
<dbReference type="InterPro" id="IPR007078">
    <property type="entry name" value="Haem_export_protD_CcmD"/>
</dbReference>
<dbReference type="Pfam" id="PF04995">
    <property type="entry name" value="CcmD"/>
    <property type="match status" value="1"/>
</dbReference>
<dbReference type="InterPro" id="IPR052075">
    <property type="entry name" value="Heme_exporter_D"/>
</dbReference>